<proteinExistence type="predicted"/>
<feature type="compositionally biased region" description="Low complexity" evidence="1">
    <location>
        <begin position="694"/>
        <end position="706"/>
    </location>
</feature>
<feature type="compositionally biased region" description="Polar residues" evidence="1">
    <location>
        <begin position="722"/>
        <end position="737"/>
    </location>
</feature>
<evidence type="ECO:0000313" key="3">
    <source>
        <dbReference type="EMBL" id="JAI40237.1"/>
    </source>
</evidence>
<dbReference type="EMBL" id="GDHF01012077">
    <property type="protein sequence ID" value="JAI40237.1"/>
    <property type="molecule type" value="Transcribed_RNA"/>
</dbReference>
<reference evidence="2" key="1">
    <citation type="submission" date="2015-06" db="EMBL/GenBank/DDBJ databases">
        <authorList>
            <person name="Hoefler B.C."/>
            <person name="Straight P.D."/>
        </authorList>
    </citation>
    <scope>NUCLEOTIDE SEQUENCE</scope>
</reference>
<sequence length="757" mass="83401">MNYNRRRNIFTLGDFHQYPNPTHQIKAQHNRRQNSDPFERDPFKIQSYNFRYAERPSYPLPNLYNNRVHSTPSTSNNKRFETFFYNYDFTPSVHDKENPSTNKFREFRRRKFLLDHQPQNATAAGQHAATADNRESSSMQQTHMYQQLHPIANATVYARVGTSASQTAIASAARTAAAAAATAATTTANAAGRTSQSRLGYERLRGVNVDNGGGGSRGGRHYQTLCSATDSSSIGTAAGLRYGRDNVSTSSHMSGQNKYARKANARSTGNREYLRALATAHINSSANQPNYLGRGRCNSRTSLERGRRPRLESMDSGSGFAQGNSTLDSGHGNAKTAGFRELSSAGTSPSKYVRQPIQIVHSASPNRVTATVEKTEGACSGCQININIKGLDSTQLGDNVVIKIESDKLTPSKTNTKTEHTPVVSTLNNIYNGTGCMQSNDIAIAKLVEIKRNSEMNHNLDIKPKTVAAQARATMRNTSSSSFVIDKRLSKFAVNSTDEREQRKHKPRSSSHSRIPLSSSTARALGFTSSNTALRNTNSTEVIQRASNSVSKERMPSMVPWCLDTTLRHGFSHDDDVAKPLPPTQPTPVMKPTRPSYDSTLNDVRKMRRQAVVAAYKPFSLQRTSLASSLRPRKSENLSGSSKPGSTTPSNEMNKLLEKAQQCKKSAGAVASDFHAEGAQHRQSHHSLRGPKMSKSTLRSQSSSQLEIRRSPTMIMHRSRSSIRQATQPASDNQSHVTTPLNVNINVFADKLKLLRV</sequence>
<feature type="region of interest" description="Disordered" evidence="1">
    <location>
        <begin position="494"/>
        <end position="522"/>
    </location>
</feature>
<feature type="compositionally biased region" description="Low complexity" evidence="1">
    <location>
        <begin position="639"/>
        <end position="650"/>
    </location>
</feature>
<evidence type="ECO:0000313" key="2">
    <source>
        <dbReference type="EMBL" id="JAI29672.1"/>
    </source>
</evidence>
<feature type="compositionally biased region" description="Basic and acidic residues" evidence="1">
    <location>
        <begin position="302"/>
        <end position="313"/>
    </location>
</feature>
<feature type="region of interest" description="Disordered" evidence="1">
    <location>
        <begin position="579"/>
        <end position="599"/>
    </location>
</feature>
<feature type="region of interest" description="Disordered" evidence="1">
    <location>
        <begin position="287"/>
        <end position="350"/>
    </location>
</feature>
<accession>A0A0K8USK8</accession>
<feature type="compositionally biased region" description="Low complexity" evidence="1">
    <location>
        <begin position="121"/>
        <end position="131"/>
    </location>
</feature>
<feature type="compositionally biased region" description="Polar residues" evidence="1">
    <location>
        <begin position="315"/>
        <end position="328"/>
    </location>
</feature>
<feature type="region of interest" description="Disordered" evidence="1">
    <location>
        <begin position="625"/>
        <end position="737"/>
    </location>
</feature>
<name>A0A0K8USK8_BACLA</name>
<evidence type="ECO:0000313" key="4">
    <source>
        <dbReference type="EMBL" id="JAI45232.1"/>
    </source>
</evidence>
<feature type="region of interest" description="Disordered" evidence="1">
    <location>
        <begin position="247"/>
        <end position="267"/>
    </location>
</feature>
<protein>
    <submittedName>
        <fullName evidence="2">Uncharacterized protein</fullName>
    </submittedName>
</protein>
<organism evidence="2">
    <name type="scientific">Bactrocera latifrons</name>
    <name type="common">Malaysian fruit fly</name>
    <name type="synonym">Chaetodacus latifrons</name>
    <dbReference type="NCBI Taxonomy" id="174628"/>
    <lineage>
        <taxon>Eukaryota</taxon>
        <taxon>Metazoa</taxon>
        <taxon>Ecdysozoa</taxon>
        <taxon>Arthropoda</taxon>
        <taxon>Hexapoda</taxon>
        <taxon>Insecta</taxon>
        <taxon>Pterygota</taxon>
        <taxon>Neoptera</taxon>
        <taxon>Endopterygota</taxon>
        <taxon>Diptera</taxon>
        <taxon>Brachycera</taxon>
        <taxon>Muscomorpha</taxon>
        <taxon>Tephritoidea</taxon>
        <taxon>Tephritidae</taxon>
        <taxon>Bactrocera</taxon>
        <taxon>Bactrocera</taxon>
    </lineage>
</organism>
<dbReference type="EMBL" id="GDHF01022642">
    <property type="protein sequence ID" value="JAI29672.1"/>
    <property type="molecule type" value="Transcribed_RNA"/>
</dbReference>
<feature type="region of interest" description="Disordered" evidence="1">
    <location>
        <begin position="120"/>
        <end position="140"/>
    </location>
</feature>
<feature type="compositionally biased region" description="Polar residues" evidence="1">
    <location>
        <begin position="247"/>
        <end position="257"/>
    </location>
</feature>
<dbReference type="OrthoDB" id="7869552at2759"/>
<gene>
    <name evidence="2" type="ORF">c2_g1_i1</name>
    <name evidence="3" type="ORF">c2_g1_i3</name>
    <name evidence="4" type="ORF">c2_g1_i4</name>
</gene>
<evidence type="ECO:0000256" key="1">
    <source>
        <dbReference type="SAM" id="MobiDB-lite"/>
    </source>
</evidence>
<dbReference type="AlphaFoldDB" id="A0A0K8USK8"/>
<dbReference type="EMBL" id="GDHF01007082">
    <property type="protein sequence ID" value="JAI45232.1"/>
    <property type="molecule type" value="Transcribed_RNA"/>
</dbReference>